<dbReference type="Gene3D" id="3.80.10.10">
    <property type="entry name" value="Ribonuclease Inhibitor"/>
    <property type="match status" value="1"/>
</dbReference>
<organism evidence="2 3">
    <name type="scientific">Capsicum baccatum</name>
    <name type="common">Peruvian pepper</name>
    <dbReference type="NCBI Taxonomy" id="33114"/>
    <lineage>
        <taxon>Eukaryota</taxon>
        <taxon>Viridiplantae</taxon>
        <taxon>Streptophyta</taxon>
        <taxon>Embryophyta</taxon>
        <taxon>Tracheophyta</taxon>
        <taxon>Spermatophyta</taxon>
        <taxon>Magnoliopsida</taxon>
        <taxon>eudicotyledons</taxon>
        <taxon>Gunneridae</taxon>
        <taxon>Pentapetalae</taxon>
        <taxon>asterids</taxon>
        <taxon>lamiids</taxon>
        <taxon>Solanales</taxon>
        <taxon>Solanaceae</taxon>
        <taxon>Solanoideae</taxon>
        <taxon>Capsiceae</taxon>
        <taxon>Capsicum</taxon>
    </lineage>
</organism>
<dbReference type="AlphaFoldDB" id="A0A2G2V1A1"/>
<evidence type="ECO:0000256" key="1">
    <source>
        <dbReference type="SAM" id="MobiDB-lite"/>
    </source>
</evidence>
<gene>
    <name evidence="2" type="ORF">CQW23_33610</name>
</gene>
<protein>
    <submittedName>
        <fullName evidence="2">Uncharacterized protein</fullName>
    </submittedName>
</protein>
<dbReference type="PANTHER" id="PTHR33349:SF1">
    <property type="entry name" value="EMB|CAB62594.1"/>
    <property type="match status" value="1"/>
</dbReference>
<reference evidence="2 3" key="1">
    <citation type="journal article" date="2017" name="Genome Biol.">
        <title>New reference genome sequences of hot pepper reveal the massive evolution of plant disease-resistance genes by retroduplication.</title>
        <authorList>
            <person name="Kim S."/>
            <person name="Park J."/>
            <person name="Yeom S.I."/>
            <person name="Kim Y.M."/>
            <person name="Seo E."/>
            <person name="Kim K.T."/>
            <person name="Kim M.S."/>
            <person name="Lee J.M."/>
            <person name="Cheong K."/>
            <person name="Shin H.S."/>
            <person name="Kim S.B."/>
            <person name="Han K."/>
            <person name="Lee J."/>
            <person name="Park M."/>
            <person name="Lee H.A."/>
            <person name="Lee H.Y."/>
            <person name="Lee Y."/>
            <person name="Oh S."/>
            <person name="Lee J.H."/>
            <person name="Choi E."/>
            <person name="Choi E."/>
            <person name="Lee S.E."/>
            <person name="Jeon J."/>
            <person name="Kim H."/>
            <person name="Choi G."/>
            <person name="Song H."/>
            <person name="Lee J."/>
            <person name="Lee S.C."/>
            <person name="Kwon J.K."/>
            <person name="Lee H.Y."/>
            <person name="Koo N."/>
            <person name="Hong Y."/>
            <person name="Kim R.W."/>
            <person name="Kang W.H."/>
            <person name="Huh J.H."/>
            <person name="Kang B.C."/>
            <person name="Yang T.J."/>
            <person name="Lee Y.H."/>
            <person name="Bennetzen J.L."/>
            <person name="Choi D."/>
        </authorList>
    </citation>
    <scope>NUCLEOTIDE SEQUENCE [LARGE SCALE GENOMIC DNA]</scope>
    <source>
        <strain evidence="3">cv. PBC81</strain>
    </source>
</reference>
<dbReference type="InterPro" id="IPR032675">
    <property type="entry name" value="LRR_dom_sf"/>
</dbReference>
<feature type="compositionally biased region" description="Polar residues" evidence="1">
    <location>
        <begin position="530"/>
        <end position="541"/>
    </location>
</feature>
<comment type="caution">
    <text evidence="2">The sequence shown here is derived from an EMBL/GenBank/DDBJ whole genome shotgun (WGS) entry which is preliminary data.</text>
</comment>
<dbReference type="Proteomes" id="UP000224567">
    <property type="component" value="Unassembled WGS sequence"/>
</dbReference>
<dbReference type="OrthoDB" id="1932213at2759"/>
<feature type="region of interest" description="Disordered" evidence="1">
    <location>
        <begin position="305"/>
        <end position="358"/>
    </location>
</feature>
<feature type="compositionally biased region" description="Low complexity" evidence="1">
    <location>
        <begin position="245"/>
        <end position="255"/>
    </location>
</feature>
<dbReference type="PANTHER" id="PTHR33349">
    <property type="entry name" value="EMB|CAB62594.1"/>
    <property type="match status" value="1"/>
</dbReference>
<keyword evidence="3" id="KW-1185">Reference proteome</keyword>
<dbReference type="EMBL" id="MLFT02000632">
    <property type="protein sequence ID" value="PHT26780.1"/>
    <property type="molecule type" value="Genomic_DNA"/>
</dbReference>
<feature type="compositionally biased region" description="Polar residues" evidence="1">
    <location>
        <begin position="345"/>
        <end position="357"/>
    </location>
</feature>
<dbReference type="SUPFAM" id="SSF52047">
    <property type="entry name" value="RNI-like"/>
    <property type="match status" value="1"/>
</dbReference>
<evidence type="ECO:0000313" key="2">
    <source>
        <dbReference type="EMBL" id="PHT26780.1"/>
    </source>
</evidence>
<proteinExistence type="predicted"/>
<evidence type="ECO:0000313" key="3">
    <source>
        <dbReference type="Proteomes" id="UP000224567"/>
    </source>
</evidence>
<accession>A0A2G2V1A1</accession>
<sequence>MTIKDAVKTNILSTRWRYMVASMLTLQFSLDMFGINYFRSFMSALLPEKFLEVVNQFLQLYLGHKVVELEMNTFILRKFSSEFGQLMHSVSKLGVERLHLNFSCGKIPTSKYINLHRNTIFEFSLELLSQASSLKSLFLSVCVVQPSVTLRLNSLKTLFLMGVLLETGQLEVTSVLFADCGGLEEIDLQATKLHEFECFFNNRDNIDELVSPVTSVRNDSAGTNPDKISTIKPRSMSNGNKVLPYYRSSPSTSSYNVGNTKRKLSSEAKPWHPLSKRKNKLPANEQSPARTLVGEAKKGTLVKQKLSTPPGSVLGEKKKVTGVEKKPSTSPGSMLGEEKKRTVVMQKTSTTSRSNQSDVKKGILVNQKLSTPPVNILEEGKKVNEVYQKTSSPQESVLKDEKEVTMVEQKPFSPPGCMEGGIDEVTMVEQKYSASLVSMLGEGENVAVVEQNLFTPSGSMLVEGKKEAMVNQKPSAPPGSMLGQGKKLNVVNQRPSPKDQNMMRRDGTNKLNLEIVPEKTLRTPKLKASPKSSSYLQSRPLSNKEDKKEVVKPADSALVKLKFRRGKIADLHQETSSPRRLTFRWGRHMGESQDSNTRKRIFKNKGVVGEKSNTIPISGKIVLRHQYV</sequence>
<name>A0A2G2V1A1_CAPBA</name>
<reference evidence="3" key="2">
    <citation type="journal article" date="2017" name="J. Anim. Genet.">
        <title>Multiple reference genome sequences of hot pepper reveal the massive evolution of plant disease resistance genes by retroduplication.</title>
        <authorList>
            <person name="Kim S."/>
            <person name="Park J."/>
            <person name="Yeom S.-I."/>
            <person name="Kim Y.-M."/>
            <person name="Seo E."/>
            <person name="Kim K.-T."/>
            <person name="Kim M.-S."/>
            <person name="Lee J.M."/>
            <person name="Cheong K."/>
            <person name="Shin H.-S."/>
            <person name="Kim S.-B."/>
            <person name="Han K."/>
            <person name="Lee J."/>
            <person name="Park M."/>
            <person name="Lee H.-A."/>
            <person name="Lee H.-Y."/>
            <person name="Lee Y."/>
            <person name="Oh S."/>
            <person name="Lee J.H."/>
            <person name="Choi E."/>
            <person name="Choi E."/>
            <person name="Lee S.E."/>
            <person name="Jeon J."/>
            <person name="Kim H."/>
            <person name="Choi G."/>
            <person name="Song H."/>
            <person name="Lee J."/>
            <person name="Lee S.-C."/>
            <person name="Kwon J.-K."/>
            <person name="Lee H.-Y."/>
            <person name="Koo N."/>
            <person name="Hong Y."/>
            <person name="Kim R.W."/>
            <person name="Kang W.-H."/>
            <person name="Huh J.H."/>
            <person name="Kang B.-C."/>
            <person name="Yang T.-J."/>
            <person name="Lee Y.-H."/>
            <person name="Bennetzen J.L."/>
            <person name="Choi D."/>
        </authorList>
    </citation>
    <scope>NUCLEOTIDE SEQUENCE [LARGE SCALE GENOMIC DNA]</scope>
    <source>
        <strain evidence="3">cv. PBC81</strain>
    </source>
</reference>
<feature type="region of interest" description="Disordered" evidence="1">
    <location>
        <begin position="517"/>
        <end position="549"/>
    </location>
</feature>
<feature type="compositionally biased region" description="Basic and acidic residues" evidence="1">
    <location>
        <begin position="315"/>
        <end position="327"/>
    </location>
</feature>
<feature type="region of interest" description="Disordered" evidence="1">
    <location>
        <begin position="245"/>
        <end position="293"/>
    </location>
</feature>